<dbReference type="EMBL" id="QGKY02001015">
    <property type="protein sequence ID" value="KAF2574678.1"/>
    <property type="molecule type" value="Genomic_DNA"/>
</dbReference>
<comment type="caution">
    <text evidence="1">The sequence shown here is derived from an EMBL/GenBank/DDBJ whole genome shotgun (WGS) entry which is preliminary data.</text>
</comment>
<organism evidence="1">
    <name type="scientific">Brassica cretica</name>
    <name type="common">Mustard</name>
    <dbReference type="NCBI Taxonomy" id="69181"/>
    <lineage>
        <taxon>Eukaryota</taxon>
        <taxon>Viridiplantae</taxon>
        <taxon>Streptophyta</taxon>
        <taxon>Embryophyta</taxon>
        <taxon>Tracheophyta</taxon>
        <taxon>Spermatophyta</taxon>
        <taxon>Magnoliopsida</taxon>
        <taxon>eudicotyledons</taxon>
        <taxon>Gunneridae</taxon>
        <taxon>Pentapetalae</taxon>
        <taxon>rosids</taxon>
        <taxon>malvids</taxon>
        <taxon>Brassicales</taxon>
        <taxon>Brassicaceae</taxon>
        <taxon>Brassiceae</taxon>
        <taxon>Brassica</taxon>
    </lineage>
</organism>
<reference evidence="1" key="1">
    <citation type="submission" date="2019-12" db="EMBL/GenBank/DDBJ databases">
        <title>Genome sequencing and annotation of Brassica cretica.</title>
        <authorList>
            <person name="Studholme D.J."/>
            <person name="Sarris P.F."/>
        </authorList>
    </citation>
    <scope>NUCLEOTIDE SEQUENCE</scope>
    <source>
        <strain evidence="1">PFS-102/07</strain>
        <tissue evidence="1">Leaf</tissue>
    </source>
</reference>
<evidence type="ECO:0000313" key="1">
    <source>
        <dbReference type="EMBL" id="KAF2574678.1"/>
    </source>
</evidence>
<name>A0A8S9IYA7_BRACR</name>
<accession>A0A8S9IYA7</accession>
<protein>
    <submittedName>
        <fullName evidence="1">Uncharacterized protein</fullName>
    </submittedName>
</protein>
<dbReference type="AlphaFoldDB" id="A0A8S9IYA7"/>
<sequence>MFLDLIDIPLFVGLKPDHQREQMNLELDASWNGTHLLPIGFASCFLSGLQAAGRDCKLEMSEMQAEDRWDRLKLRSDEAETVMLAGTDGMR</sequence>
<gene>
    <name evidence="1" type="ORF">F2Q70_00002654</name>
</gene>
<proteinExistence type="predicted"/>